<gene>
    <name evidence="2" type="ORF">JKF63_02267</name>
</gene>
<dbReference type="GeneID" id="94288384"/>
<proteinExistence type="predicted"/>
<organism evidence="2 3">
    <name type="scientific">Porcisia hertigi</name>
    <dbReference type="NCBI Taxonomy" id="2761500"/>
    <lineage>
        <taxon>Eukaryota</taxon>
        <taxon>Discoba</taxon>
        <taxon>Euglenozoa</taxon>
        <taxon>Kinetoplastea</taxon>
        <taxon>Metakinetoplastina</taxon>
        <taxon>Trypanosomatida</taxon>
        <taxon>Trypanosomatidae</taxon>
        <taxon>Leishmaniinae</taxon>
        <taxon>Porcisia</taxon>
    </lineage>
</organism>
<reference evidence="2 3" key="1">
    <citation type="submission" date="2021-02" db="EMBL/GenBank/DDBJ databases">
        <title>Porcisia hertigi Genome sequencing and assembly.</title>
        <authorList>
            <person name="Almutairi H."/>
            <person name="Gatherer D."/>
        </authorList>
    </citation>
    <scope>NUCLEOTIDE SEQUENCE [LARGE SCALE GENOMIC DNA]</scope>
    <source>
        <strain evidence="2 3">C119</strain>
    </source>
</reference>
<evidence type="ECO:0000313" key="3">
    <source>
        <dbReference type="Proteomes" id="UP000674318"/>
    </source>
</evidence>
<dbReference type="KEGG" id="phet:94288384"/>
<dbReference type="OrthoDB" id="266245at2759"/>
<dbReference type="EMBL" id="JAFJZO010000033">
    <property type="protein sequence ID" value="KAG5495212.1"/>
    <property type="molecule type" value="Genomic_DNA"/>
</dbReference>
<sequence length="297" mass="30030">MSKVDPITAIPTDGTIAGVGRLSYSFITTWCRERLLPTLFPSPATPAKPPLHPASLAPVALSYSEMHGAANGSRALAPQHTTAAGARTTFVASQKGSGRVESSAVPPPPHSASFASLGGSTGNVLDTTFSSPSRVSRAVTSPSGGGTSTTIPPSTDSFVSADTPSMQGSVSLLAAVSSTPKLAFSSSPLLDACTSASTNFDATSDRSTLAPSVTNSRAGLPFSTSPALPNLTSPGPQIPRSGNLFPDMRTPPTCVELPGPQSLFIRGSDALGCGGRSPRLLQADAEVGMGSVPALQI</sequence>
<accession>A0A836HZ67</accession>
<feature type="region of interest" description="Disordered" evidence="1">
    <location>
        <begin position="129"/>
        <end position="155"/>
    </location>
</feature>
<keyword evidence="3" id="KW-1185">Reference proteome</keyword>
<protein>
    <submittedName>
        <fullName evidence="2">Uncharacterized protein</fullName>
    </submittedName>
</protein>
<comment type="caution">
    <text evidence="2">The sequence shown here is derived from an EMBL/GenBank/DDBJ whole genome shotgun (WGS) entry which is preliminary data.</text>
</comment>
<dbReference type="AlphaFoldDB" id="A0A836HZ67"/>
<evidence type="ECO:0000256" key="1">
    <source>
        <dbReference type="SAM" id="MobiDB-lite"/>
    </source>
</evidence>
<dbReference type="Proteomes" id="UP000674318">
    <property type="component" value="Unassembled WGS sequence"/>
</dbReference>
<name>A0A836HZ67_9TRYP</name>
<evidence type="ECO:0000313" key="2">
    <source>
        <dbReference type="EMBL" id="KAG5495212.1"/>
    </source>
</evidence>
<feature type="region of interest" description="Disordered" evidence="1">
    <location>
        <begin position="211"/>
        <end position="235"/>
    </location>
</feature>
<dbReference type="RefSeq" id="XP_067754464.1">
    <property type="nucleotide sequence ID" value="XM_067898307.1"/>
</dbReference>